<gene>
    <name evidence="7" type="ORF">METZ01_LOCUS114327</name>
</gene>
<feature type="domain" description="NADH:quinone oxidoreductase/Mrp antiporter transmembrane" evidence="6">
    <location>
        <begin position="90"/>
        <end position="315"/>
    </location>
</feature>
<feature type="transmembrane region" description="Helical" evidence="5">
    <location>
        <begin position="304"/>
        <end position="323"/>
    </location>
</feature>
<evidence type="ECO:0000256" key="2">
    <source>
        <dbReference type="ARBA" id="ARBA00022692"/>
    </source>
</evidence>
<dbReference type="AlphaFoldDB" id="A0A381XB85"/>
<feature type="transmembrane region" description="Helical" evidence="5">
    <location>
        <begin position="126"/>
        <end position="147"/>
    </location>
</feature>
<proteinExistence type="predicted"/>
<evidence type="ECO:0000256" key="3">
    <source>
        <dbReference type="ARBA" id="ARBA00022989"/>
    </source>
</evidence>
<evidence type="ECO:0000256" key="4">
    <source>
        <dbReference type="ARBA" id="ARBA00023136"/>
    </source>
</evidence>
<sequence>VAFLGLFLPIILSVCLWYDVSNEIGGELTGIKGALIVDKFSIYFKLIVLGALGLVVLTSTDYLDRVRDQSGEFLPLLIFSATGMMFLVSASELITIYVSLELTTLPLIALIGFLRHGRSSEAALKFLILSGISSALLLYGMILVWGFSGSTYLTAIAKVVDSQANSGIPFGSYALLLGVILVLAGFAFKVSAVPFHMWVPDIYEGGTTHVVAFLSVASKSVAFAVLLRVFYIGFGSLELEWSLLFAVLSAFSMTLGNLVAMVQTNIKRLLGYSTIAHAGYMLIGLAAVASRIDGDHFSSGPGSLLFYLAAYVASNLAALFAVIS</sequence>
<organism evidence="7">
    <name type="scientific">marine metagenome</name>
    <dbReference type="NCBI Taxonomy" id="408172"/>
    <lineage>
        <taxon>unclassified sequences</taxon>
        <taxon>metagenomes</taxon>
        <taxon>ecological metagenomes</taxon>
    </lineage>
</organism>
<protein>
    <recommendedName>
        <fullName evidence="6">NADH:quinone oxidoreductase/Mrp antiporter transmembrane domain-containing protein</fullName>
    </recommendedName>
</protein>
<feature type="non-terminal residue" evidence="7">
    <location>
        <position position="324"/>
    </location>
</feature>
<evidence type="ECO:0000256" key="1">
    <source>
        <dbReference type="ARBA" id="ARBA00004141"/>
    </source>
</evidence>
<dbReference type="GO" id="GO:0016020">
    <property type="term" value="C:membrane"/>
    <property type="evidence" value="ECO:0007669"/>
    <property type="project" value="UniProtKB-SubCell"/>
</dbReference>
<feature type="transmembrane region" description="Helical" evidence="5">
    <location>
        <begin position="94"/>
        <end position="114"/>
    </location>
</feature>
<name>A0A381XB85_9ZZZZ</name>
<accession>A0A381XB85</accession>
<keyword evidence="2 5" id="KW-0812">Transmembrane</keyword>
<keyword evidence="3 5" id="KW-1133">Transmembrane helix</keyword>
<keyword evidence="4 5" id="KW-0472">Membrane</keyword>
<evidence type="ECO:0000313" key="7">
    <source>
        <dbReference type="EMBL" id="SVA61473.1"/>
    </source>
</evidence>
<evidence type="ECO:0000256" key="5">
    <source>
        <dbReference type="SAM" id="Phobius"/>
    </source>
</evidence>
<feature type="transmembrane region" description="Helical" evidence="5">
    <location>
        <begin position="71"/>
        <end position="88"/>
    </location>
</feature>
<dbReference type="InterPro" id="IPR001750">
    <property type="entry name" value="ND/Mrp_TM"/>
</dbReference>
<feature type="transmembrane region" description="Helical" evidence="5">
    <location>
        <begin position="40"/>
        <end position="59"/>
    </location>
</feature>
<dbReference type="Pfam" id="PF00361">
    <property type="entry name" value="Proton_antipo_M"/>
    <property type="match status" value="1"/>
</dbReference>
<feature type="non-terminal residue" evidence="7">
    <location>
        <position position="1"/>
    </location>
</feature>
<reference evidence="7" key="1">
    <citation type="submission" date="2018-05" db="EMBL/GenBank/DDBJ databases">
        <authorList>
            <person name="Lanie J.A."/>
            <person name="Ng W.-L."/>
            <person name="Kazmierczak K.M."/>
            <person name="Andrzejewski T.M."/>
            <person name="Davidsen T.M."/>
            <person name="Wayne K.J."/>
            <person name="Tettelin H."/>
            <person name="Glass J.I."/>
            <person name="Rusch D."/>
            <person name="Podicherti R."/>
            <person name="Tsui H.-C.T."/>
            <person name="Winkler M.E."/>
        </authorList>
    </citation>
    <scope>NUCLEOTIDE SEQUENCE</scope>
</reference>
<feature type="transmembrane region" description="Helical" evidence="5">
    <location>
        <begin position="209"/>
        <end position="231"/>
    </location>
</feature>
<dbReference type="PANTHER" id="PTHR22773">
    <property type="entry name" value="NADH DEHYDROGENASE"/>
    <property type="match status" value="1"/>
</dbReference>
<dbReference type="EMBL" id="UINC01014413">
    <property type="protein sequence ID" value="SVA61473.1"/>
    <property type="molecule type" value="Genomic_DNA"/>
</dbReference>
<feature type="transmembrane region" description="Helical" evidence="5">
    <location>
        <begin position="269"/>
        <end position="292"/>
    </location>
</feature>
<feature type="transmembrane region" description="Helical" evidence="5">
    <location>
        <begin position="243"/>
        <end position="262"/>
    </location>
</feature>
<feature type="transmembrane region" description="Helical" evidence="5">
    <location>
        <begin position="167"/>
        <end position="188"/>
    </location>
</feature>
<comment type="subcellular location">
    <subcellularLocation>
        <location evidence="1">Membrane</location>
        <topology evidence="1">Multi-pass membrane protein</topology>
    </subcellularLocation>
</comment>
<evidence type="ECO:0000259" key="6">
    <source>
        <dbReference type="Pfam" id="PF00361"/>
    </source>
</evidence>